<proteinExistence type="predicted"/>
<evidence type="ECO:0000313" key="1">
    <source>
        <dbReference type="EMBL" id="GEL97757.1"/>
    </source>
</evidence>
<gene>
    <name evidence="1" type="ORF">CTE05_13040</name>
</gene>
<comment type="caution">
    <text evidence="1">The sequence shown here is derived from an EMBL/GenBank/DDBJ whole genome shotgun (WGS) entry which is preliminary data.</text>
</comment>
<evidence type="ECO:0000313" key="2">
    <source>
        <dbReference type="Proteomes" id="UP000321049"/>
    </source>
</evidence>
<name>A0A511JIC5_9CELL</name>
<keyword evidence="2" id="KW-1185">Reference proteome</keyword>
<dbReference type="Proteomes" id="UP000321049">
    <property type="component" value="Unassembled WGS sequence"/>
</dbReference>
<dbReference type="AlphaFoldDB" id="A0A511JIC5"/>
<accession>A0A511JIC5</accession>
<reference evidence="1 2" key="1">
    <citation type="submission" date="2019-07" db="EMBL/GenBank/DDBJ databases">
        <title>Whole genome shotgun sequence of Cellulomonas terrae NBRC 100819.</title>
        <authorList>
            <person name="Hosoyama A."/>
            <person name="Uohara A."/>
            <person name="Ohji S."/>
            <person name="Ichikawa N."/>
        </authorList>
    </citation>
    <scope>NUCLEOTIDE SEQUENCE [LARGE SCALE GENOMIC DNA]</scope>
    <source>
        <strain evidence="1 2">NBRC 100819</strain>
    </source>
</reference>
<protein>
    <submittedName>
        <fullName evidence="1">Uncharacterized protein</fullName>
    </submittedName>
</protein>
<organism evidence="1 2">
    <name type="scientific">Cellulomonas terrae</name>
    <dbReference type="NCBI Taxonomy" id="311234"/>
    <lineage>
        <taxon>Bacteria</taxon>
        <taxon>Bacillati</taxon>
        <taxon>Actinomycetota</taxon>
        <taxon>Actinomycetes</taxon>
        <taxon>Micrococcales</taxon>
        <taxon>Cellulomonadaceae</taxon>
        <taxon>Cellulomonas</taxon>
    </lineage>
</organism>
<sequence>MVPSVTPAACAMARVVARLYPTSRTTSRVAAINRSRVTLPRSLIARLSVRSGTVVTVRSG</sequence>
<dbReference type="EMBL" id="BJWH01000004">
    <property type="protein sequence ID" value="GEL97757.1"/>
    <property type="molecule type" value="Genomic_DNA"/>
</dbReference>